<gene>
    <name evidence="3" type="ORF">J8A68_002691</name>
</gene>
<keyword evidence="1" id="KW-0175">Coiled coil</keyword>
<evidence type="ECO:0000256" key="1">
    <source>
        <dbReference type="SAM" id="Coils"/>
    </source>
</evidence>
<evidence type="ECO:0000313" key="3">
    <source>
        <dbReference type="EMBL" id="KAG7663831.1"/>
    </source>
</evidence>
<feature type="compositionally biased region" description="Basic and acidic residues" evidence="2">
    <location>
        <begin position="45"/>
        <end position="69"/>
    </location>
</feature>
<proteinExistence type="predicted"/>
<dbReference type="Proteomes" id="UP000694255">
    <property type="component" value="Unassembled WGS sequence"/>
</dbReference>
<feature type="region of interest" description="Disordered" evidence="2">
    <location>
        <begin position="1"/>
        <end position="112"/>
    </location>
</feature>
<feature type="compositionally biased region" description="Polar residues" evidence="2">
    <location>
        <begin position="1"/>
        <end position="21"/>
    </location>
</feature>
<evidence type="ECO:0000313" key="4">
    <source>
        <dbReference type="Proteomes" id="UP000694255"/>
    </source>
</evidence>
<accession>A0A8J5QG27</accession>
<dbReference type="GeneID" id="73469492"/>
<feature type="compositionally biased region" description="Basic and acidic residues" evidence="2">
    <location>
        <begin position="86"/>
        <end position="100"/>
    </location>
</feature>
<sequence length="685" mass="80422">MSSLLNKYQNSRRPRYESQNVERIYPSLSGLNERDQTKYQSSYSDRFRVDQTTRQSPIREDASNNHGKSDAYYSKRNNENPYKSSTEQDRTYNNNKDRYLGGDPYKSTQLPEYNGINRKYSTSFKKESPTTTRRLADDRDMDSTKYNTELNRIRDISDKYISKTTDHHLRSPIKSLRTPISGVRRSKSSLYKVLDSPAGSSTSHRVSKVPRKSTQRQSGILSRLVNYFTHDEIDEIDALKKSAKDVLRLDPITEKKVSFHSDIDDSSRRKKFGLNFEDDPVDDTIRSRKIYEQRNIEVERYREREEDYKQRISSLETDLLRAQEREERIARDLGSLQRENEETVIQLRRDIAHLEELRASMVSRQELLNAKEQISQLRERNKQLLAENNSRVPAEELAKAEEQISQLRERNNQLIIEGKSKVPREDLFRAKDENSQLRARIDKLKVEVESKVSREEMLSAKEQLLIRNKELDDLNFELKNSLEECRKDLQSQIEKNKLLNTEMNMREKLRLASEELEQDRNLLFNESAQISRKLQTLQNEFKSIKQSKSLPNIEDKSQNKYQKTEKNIETAIDDLNEYTKALSRKDLTAYETFYSDVKKFLDDSKSELRKAIGASILMSENNDEIKRYYSSLFSNLYTLRRLCDLSYSSLRLKALISTCKVLESFKTSEVDVADIYQRLALETLN</sequence>
<protein>
    <submittedName>
        <fullName evidence="3">Uncharacterized protein</fullName>
    </submittedName>
</protein>
<dbReference type="EMBL" id="JAGSYN010000117">
    <property type="protein sequence ID" value="KAG7663831.1"/>
    <property type="molecule type" value="Genomic_DNA"/>
</dbReference>
<comment type="caution">
    <text evidence="3">The sequence shown here is derived from an EMBL/GenBank/DDBJ whole genome shotgun (WGS) entry which is preliminary data.</text>
</comment>
<feature type="compositionally biased region" description="Basic residues" evidence="2">
    <location>
        <begin position="205"/>
        <end position="214"/>
    </location>
</feature>
<feature type="coiled-coil region" evidence="1">
    <location>
        <begin position="482"/>
        <end position="581"/>
    </location>
</feature>
<dbReference type="RefSeq" id="XP_049264063.1">
    <property type="nucleotide sequence ID" value="XM_049406468.1"/>
</dbReference>
<reference evidence="3 4" key="1">
    <citation type="journal article" date="2021" name="DNA Res.">
        <title>Genome analysis of Candida subhashii reveals its hybrid nature and dual mitochondrial genome conformations.</title>
        <authorList>
            <person name="Mixao V."/>
            <person name="Hegedusova E."/>
            <person name="Saus E."/>
            <person name="Pryszcz L.P."/>
            <person name="Cillingova A."/>
            <person name="Nosek J."/>
            <person name="Gabaldon T."/>
        </authorList>
    </citation>
    <scope>NUCLEOTIDE SEQUENCE [LARGE SCALE GENOMIC DNA]</scope>
    <source>
        <strain evidence="3 4">CBS 10753</strain>
    </source>
</reference>
<feature type="coiled-coil region" evidence="1">
    <location>
        <begin position="291"/>
        <end position="454"/>
    </location>
</feature>
<dbReference type="OrthoDB" id="4020357at2759"/>
<organism evidence="3 4">
    <name type="scientific">[Candida] subhashii</name>
    <dbReference type="NCBI Taxonomy" id="561895"/>
    <lineage>
        <taxon>Eukaryota</taxon>
        <taxon>Fungi</taxon>
        <taxon>Dikarya</taxon>
        <taxon>Ascomycota</taxon>
        <taxon>Saccharomycotina</taxon>
        <taxon>Pichiomycetes</taxon>
        <taxon>Debaryomycetaceae</taxon>
        <taxon>Spathaspora</taxon>
    </lineage>
</organism>
<keyword evidence="4" id="KW-1185">Reference proteome</keyword>
<name>A0A8J5QG27_9ASCO</name>
<evidence type="ECO:0000256" key="2">
    <source>
        <dbReference type="SAM" id="MobiDB-lite"/>
    </source>
</evidence>
<feature type="region of interest" description="Disordered" evidence="2">
    <location>
        <begin position="194"/>
        <end position="215"/>
    </location>
</feature>
<dbReference type="AlphaFoldDB" id="A0A8J5QG27"/>